<evidence type="ECO:0000256" key="1">
    <source>
        <dbReference type="ARBA" id="ARBA00000971"/>
    </source>
</evidence>
<evidence type="ECO:0000259" key="6">
    <source>
        <dbReference type="Pfam" id="PF13145"/>
    </source>
</evidence>
<feature type="domain" description="PpiC" evidence="6">
    <location>
        <begin position="129"/>
        <end position="255"/>
    </location>
</feature>
<evidence type="ECO:0000256" key="2">
    <source>
        <dbReference type="ARBA" id="ARBA00013194"/>
    </source>
</evidence>
<dbReference type="GO" id="GO:0003755">
    <property type="term" value="F:peptidyl-prolyl cis-trans isomerase activity"/>
    <property type="evidence" value="ECO:0007669"/>
    <property type="project" value="UniProtKB-KW"/>
</dbReference>
<dbReference type="EC" id="5.2.1.8" evidence="2"/>
<keyword evidence="5 7" id="KW-0413">Isomerase</keyword>
<keyword evidence="4" id="KW-0697">Rotamase</keyword>
<comment type="catalytic activity">
    <reaction evidence="1">
        <text>[protein]-peptidylproline (omega=180) = [protein]-peptidylproline (omega=0)</text>
        <dbReference type="Rhea" id="RHEA:16237"/>
        <dbReference type="Rhea" id="RHEA-COMP:10747"/>
        <dbReference type="Rhea" id="RHEA-COMP:10748"/>
        <dbReference type="ChEBI" id="CHEBI:83833"/>
        <dbReference type="ChEBI" id="CHEBI:83834"/>
        <dbReference type="EC" id="5.2.1.8"/>
    </reaction>
</comment>
<proteinExistence type="predicted"/>
<dbReference type="InterPro" id="IPR027304">
    <property type="entry name" value="Trigger_fact/SurA_dom_sf"/>
</dbReference>
<dbReference type="EMBL" id="CAADHO010000004">
    <property type="protein sequence ID" value="VFQ45091.1"/>
    <property type="molecule type" value="Genomic_DNA"/>
</dbReference>
<sequence length="287" mass="31520">MTYRLCLTICCFLLAFGCRGDGETGGGAKKVTLDGDTVVLAKVNGVPVTQYELEQAILTTIGPEQGAMLGDEGRRKVLESLVASRAIAMASEKELGAEALAELEKKVVVYREQLLVKSYLASHANPQPVTAEMVKAYYESNPERFGARTTVVYEMVSTEHALEGDGRNRVMEALGKIGNEDAWDESVAELREQRLPVFYKKGRVAKEMMNPRLFALISSTQEGQTSNLTFIEGVPYLIRVIKREHVPPRPLQEVSASIRKSLVPVQLKKDVKKVAGSAIAASDVEYL</sequence>
<dbReference type="Gene3D" id="1.10.4030.10">
    <property type="entry name" value="Porin chaperone SurA, peptide-binding domain"/>
    <property type="match status" value="1"/>
</dbReference>
<dbReference type="PROSITE" id="PS51257">
    <property type="entry name" value="PROKAR_LIPOPROTEIN"/>
    <property type="match status" value="1"/>
</dbReference>
<dbReference type="PANTHER" id="PTHR47245:SF1">
    <property type="entry name" value="FOLDASE PROTEIN PRSA"/>
    <property type="match status" value="1"/>
</dbReference>
<evidence type="ECO:0000256" key="3">
    <source>
        <dbReference type="ARBA" id="ARBA00022729"/>
    </source>
</evidence>
<dbReference type="SUPFAM" id="SSF109998">
    <property type="entry name" value="Triger factor/SurA peptide-binding domain-like"/>
    <property type="match status" value="1"/>
</dbReference>
<gene>
    <name evidence="7" type="ORF">MSL71_27480</name>
</gene>
<reference evidence="7 8" key="1">
    <citation type="submission" date="2019-03" db="EMBL/GenBank/DDBJ databases">
        <authorList>
            <person name="Nijsse B."/>
        </authorList>
    </citation>
    <scope>NUCLEOTIDE SEQUENCE [LARGE SCALE GENOMIC DNA]</scope>
    <source>
        <strain evidence="7">Desulfoluna butyratoxydans MSL71</strain>
    </source>
</reference>
<name>A0A4U8YMX2_9BACT</name>
<evidence type="ECO:0000313" key="8">
    <source>
        <dbReference type="Proteomes" id="UP000507962"/>
    </source>
</evidence>
<evidence type="ECO:0000256" key="4">
    <source>
        <dbReference type="ARBA" id="ARBA00023110"/>
    </source>
</evidence>
<dbReference type="InterPro" id="IPR046357">
    <property type="entry name" value="PPIase_dom_sf"/>
</dbReference>
<protein>
    <recommendedName>
        <fullName evidence="2">peptidylprolyl isomerase</fullName>
        <ecNumber evidence="2">5.2.1.8</ecNumber>
    </recommendedName>
</protein>
<dbReference type="PANTHER" id="PTHR47245">
    <property type="entry name" value="PEPTIDYLPROLYL ISOMERASE"/>
    <property type="match status" value="1"/>
</dbReference>
<dbReference type="AlphaFoldDB" id="A0A4U8YMX2"/>
<dbReference type="Pfam" id="PF13145">
    <property type="entry name" value="Rotamase_2"/>
    <property type="match status" value="1"/>
</dbReference>
<dbReference type="Proteomes" id="UP000507962">
    <property type="component" value="Unassembled WGS sequence"/>
</dbReference>
<evidence type="ECO:0000313" key="7">
    <source>
        <dbReference type="EMBL" id="VFQ45091.1"/>
    </source>
</evidence>
<organism evidence="7 8">
    <name type="scientific">Desulfoluna butyratoxydans</name>
    <dbReference type="NCBI Taxonomy" id="231438"/>
    <lineage>
        <taxon>Bacteria</taxon>
        <taxon>Pseudomonadati</taxon>
        <taxon>Thermodesulfobacteriota</taxon>
        <taxon>Desulfobacteria</taxon>
        <taxon>Desulfobacterales</taxon>
        <taxon>Desulfolunaceae</taxon>
        <taxon>Desulfoluna</taxon>
    </lineage>
</organism>
<dbReference type="InterPro" id="IPR050245">
    <property type="entry name" value="PrsA_foldase"/>
</dbReference>
<accession>A0A4U8YMX2</accession>
<evidence type="ECO:0000256" key="5">
    <source>
        <dbReference type="ARBA" id="ARBA00023235"/>
    </source>
</evidence>
<keyword evidence="3" id="KW-0732">Signal</keyword>
<dbReference type="InterPro" id="IPR000297">
    <property type="entry name" value="PPIase_PpiC"/>
</dbReference>
<keyword evidence="8" id="KW-1185">Reference proteome</keyword>
<dbReference type="Gene3D" id="3.10.50.40">
    <property type="match status" value="1"/>
</dbReference>